<gene>
    <name evidence="2" type="ORF">ABVK50_27085</name>
</gene>
<dbReference type="PANTHER" id="PTHR43190:SF3">
    <property type="entry name" value="N-ACETYL-D-GLUCOSAMINE KINASE"/>
    <property type="match status" value="1"/>
</dbReference>
<dbReference type="InterPro" id="IPR002731">
    <property type="entry name" value="ATPase_BadF"/>
</dbReference>
<proteinExistence type="predicted"/>
<reference evidence="2" key="1">
    <citation type="submission" date="2024-06" db="EMBL/GenBank/DDBJ databases">
        <title>Mesorhizobium karijinii sp. nov., a symbiont of the iconic Swainsona formosa from arid Australia.</title>
        <authorList>
            <person name="Hill Y.J."/>
            <person name="Watkin E.L.J."/>
            <person name="O'Hara G.W."/>
            <person name="Terpolilli J."/>
            <person name="Tye M.L."/>
            <person name="Kohlmeier M.G."/>
        </authorList>
    </citation>
    <scope>NUCLEOTIDE SEQUENCE</scope>
    <source>
        <strain evidence="2">WSM2240</strain>
    </source>
</reference>
<dbReference type="Pfam" id="PF01869">
    <property type="entry name" value="BcrAD_BadFG"/>
    <property type="match status" value="1"/>
</dbReference>
<dbReference type="PANTHER" id="PTHR43190">
    <property type="entry name" value="N-ACETYL-D-GLUCOSAMINE KINASE"/>
    <property type="match status" value="1"/>
</dbReference>
<organism evidence="2">
    <name type="scientific">Mesorhizobium sp. WSM2240</name>
    <dbReference type="NCBI Taxonomy" id="3228851"/>
    <lineage>
        <taxon>Bacteria</taxon>
        <taxon>Pseudomonadati</taxon>
        <taxon>Pseudomonadota</taxon>
        <taxon>Alphaproteobacteria</taxon>
        <taxon>Hyphomicrobiales</taxon>
        <taxon>Phyllobacteriaceae</taxon>
        <taxon>Mesorhizobium</taxon>
    </lineage>
</organism>
<protein>
    <submittedName>
        <fullName evidence="2">N-acetylglucosamine kinase</fullName>
    </submittedName>
</protein>
<keyword evidence="2" id="KW-0418">Kinase</keyword>
<keyword evidence="2" id="KW-0808">Transferase</keyword>
<sequence>MKLVLGIDGGGTSCRAAVAGPDGAIIGRAKSGPANIRTDLTGARANIVEAARLAFLDAGRDPALIPETPALLGLAGSNVGTYRQQLEAILPFRRSVVESDALIALEGALGEADGAIAVLGTGTAFMVRRDGQVRTVGGWGFLIGDQGSGGRIGRDLLEETMLAYDHIREGSPLTAALLAVFRGNPRDVVEFTTTAKPGDFGGFAPMVFEYAAKGDTVAEHILARGVADIEASLGVLDLRDSDPLCLLGGLAPLLEPRLSQKYRTLVRPPLQDALGGAVAMAVRLFGQDRGNADG</sequence>
<name>A0AAU8CPR3_9HYPH</name>
<dbReference type="RefSeq" id="WP_353643644.1">
    <property type="nucleotide sequence ID" value="NZ_CP159253.1"/>
</dbReference>
<dbReference type="GO" id="GO:0016301">
    <property type="term" value="F:kinase activity"/>
    <property type="evidence" value="ECO:0007669"/>
    <property type="project" value="UniProtKB-KW"/>
</dbReference>
<dbReference type="InterPro" id="IPR052519">
    <property type="entry name" value="Euk-type_GlcNAc_Kinase"/>
</dbReference>
<dbReference type="EMBL" id="CP159253">
    <property type="protein sequence ID" value="XCG48827.1"/>
    <property type="molecule type" value="Genomic_DNA"/>
</dbReference>
<evidence type="ECO:0000313" key="2">
    <source>
        <dbReference type="EMBL" id="XCG48827.1"/>
    </source>
</evidence>
<dbReference type="Gene3D" id="3.30.420.40">
    <property type="match status" value="2"/>
</dbReference>
<dbReference type="AlphaFoldDB" id="A0AAU8CPR3"/>
<dbReference type="SUPFAM" id="SSF53067">
    <property type="entry name" value="Actin-like ATPase domain"/>
    <property type="match status" value="2"/>
</dbReference>
<dbReference type="CDD" id="cd24082">
    <property type="entry name" value="ASKHA_NBD_GspK-like"/>
    <property type="match status" value="1"/>
</dbReference>
<accession>A0AAU8CPR3</accession>
<evidence type="ECO:0000259" key="1">
    <source>
        <dbReference type="Pfam" id="PF01869"/>
    </source>
</evidence>
<feature type="domain" description="ATPase BadF/BadG/BcrA/BcrD type" evidence="1">
    <location>
        <begin position="5"/>
        <end position="251"/>
    </location>
</feature>
<dbReference type="InterPro" id="IPR043129">
    <property type="entry name" value="ATPase_NBD"/>
</dbReference>